<accession>A0A8J2JV74</accession>
<dbReference type="OrthoDB" id="128924at2759"/>
<proteinExistence type="predicted"/>
<evidence type="ECO:0000256" key="1">
    <source>
        <dbReference type="SAM" id="MobiDB-lite"/>
    </source>
</evidence>
<name>A0A8J2JV74_9HEXA</name>
<feature type="compositionally biased region" description="Polar residues" evidence="1">
    <location>
        <begin position="114"/>
        <end position="128"/>
    </location>
</feature>
<organism evidence="2 3">
    <name type="scientific">Allacma fusca</name>
    <dbReference type="NCBI Taxonomy" id="39272"/>
    <lineage>
        <taxon>Eukaryota</taxon>
        <taxon>Metazoa</taxon>
        <taxon>Ecdysozoa</taxon>
        <taxon>Arthropoda</taxon>
        <taxon>Hexapoda</taxon>
        <taxon>Collembola</taxon>
        <taxon>Symphypleona</taxon>
        <taxon>Sminthuridae</taxon>
        <taxon>Allacma</taxon>
    </lineage>
</organism>
<dbReference type="Proteomes" id="UP000708208">
    <property type="component" value="Unassembled WGS sequence"/>
</dbReference>
<feature type="compositionally biased region" description="Polar residues" evidence="1">
    <location>
        <begin position="1"/>
        <end position="12"/>
    </location>
</feature>
<comment type="caution">
    <text evidence="2">The sequence shown here is derived from an EMBL/GenBank/DDBJ whole genome shotgun (WGS) entry which is preliminary data.</text>
</comment>
<feature type="region of interest" description="Disordered" evidence="1">
    <location>
        <begin position="66"/>
        <end position="152"/>
    </location>
</feature>
<feature type="compositionally biased region" description="Low complexity" evidence="1">
    <location>
        <begin position="92"/>
        <end position="105"/>
    </location>
</feature>
<dbReference type="EMBL" id="CAJVCH010089964">
    <property type="protein sequence ID" value="CAG7722505.1"/>
    <property type="molecule type" value="Genomic_DNA"/>
</dbReference>
<keyword evidence="3" id="KW-1185">Reference proteome</keyword>
<feature type="compositionally biased region" description="Acidic residues" evidence="1">
    <location>
        <begin position="72"/>
        <end position="83"/>
    </location>
</feature>
<evidence type="ECO:0000313" key="2">
    <source>
        <dbReference type="EMBL" id="CAG7722505.1"/>
    </source>
</evidence>
<feature type="region of interest" description="Disordered" evidence="1">
    <location>
        <begin position="1"/>
        <end position="52"/>
    </location>
</feature>
<reference evidence="2" key="1">
    <citation type="submission" date="2021-06" db="EMBL/GenBank/DDBJ databases">
        <authorList>
            <person name="Hodson N. C."/>
            <person name="Mongue J. A."/>
            <person name="Jaron S. K."/>
        </authorList>
    </citation>
    <scope>NUCLEOTIDE SEQUENCE</scope>
</reference>
<feature type="compositionally biased region" description="Polar residues" evidence="1">
    <location>
        <begin position="32"/>
        <end position="47"/>
    </location>
</feature>
<protein>
    <submittedName>
        <fullName evidence="2">Uncharacterized protein</fullName>
    </submittedName>
</protein>
<sequence length="222" mass="24872">MSTPTVSDSSESPHVPVDAGCSGELVQENKDSPQSTSEQSESGQIQMGNRARETVQKVYQMLEKHKATSCESDFEQESDLDLDDLPKLTPKSQQRASSSRSQTQQHYQPHPRGSRTNQSGSSTPTRNSPGRRLPGTKCDTVTNPDDTVETEEETQLANLRCPSERTELISEREQRRRKRCADYPGFAFGFGSVFGSDTMMKFSIIRNELHNVINGQLKREFL</sequence>
<gene>
    <name evidence="2" type="ORF">AFUS01_LOCUS11636</name>
</gene>
<dbReference type="AlphaFoldDB" id="A0A8J2JV74"/>
<evidence type="ECO:0000313" key="3">
    <source>
        <dbReference type="Proteomes" id="UP000708208"/>
    </source>
</evidence>